<keyword evidence="3" id="KW-0121">Carboxypeptidase</keyword>
<dbReference type="KEGG" id="hqi:H9L05_08590"/>
<organism evidence="3 4">
    <name type="scientific">Hymenobacter qilianensis</name>
    <dbReference type="NCBI Taxonomy" id="1385715"/>
    <lineage>
        <taxon>Bacteria</taxon>
        <taxon>Pseudomonadati</taxon>
        <taxon>Bacteroidota</taxon>
        <taxon>Cytophagia</taxon>
        <taxon>Cytophagales</taxon>
        <taxon>Hymenobacteraceae</taxon>
        <taxon>Hymenobacter</taxon>
    </lineage>
</organism>
<keyword evidence="3" id="KW-0645">Protease</keyword>
<evidence type="ECO:0000313" key="3">
    <source>
        <dbReference type="EMBL" id="QNP53596.1"/>
    </source>
</evidence>
<keyword evidence="3" id="KW-0378">Hydrolase</keyword>
<dbReference type="SUPFAM" id="SSF49464">
    <property type="entry name" value="Carboxypeptidase regulatory domain-like"/>
    <property type="match status" value="1"/>
</dbReference>
<dbReference type="AlphaFoldDB" id="A0A7H0GZ80"/>
<dbReference type="InterPro" id="IPR008969">
    <property type="entry name" value="CarboxyPept-like_regulatory"/>
</dbReference>
<dbReference type="EMBL" id="CP060784">
    <property type="protein sequence ID" value="QNP53596.1"/>
    <property type="molecule type" value="Genomic_DNA"/>
</dbReference>
<keyword evidence="4" id="KW-1185">Reference proteome</keyword>
<feature type="compositionally biased region" description="Basic and acidic residues" evidence="1">
    <location>
        <begin position="146"/>
        <end position="165"/>
    </location>
</feature>
<dbReference type="Proteomes" id="UP000516093">
    <property type="component" value="Chromosome"/>
</dbReference>
<evidence type="ECO:0000256" key="1">
    <source>
        <dbReference type="SAM" id="MobiDB-lite"/>
    </source>
</evidence>
<dbReference type="RefSeq" id="WP_187733806.1">
    <property type="nucleotide sequence ID" value="NZ_BMFN01000001.1"/>
</dbReference>
<dbReference type="GO" id="GO:0004180">
    <property type="term" value="F:carboxypeptidase activity"/>
    <property type="evidence" value="ECO:0007669"/>
    <property type="project" value="UniProtKB-KW"/>
</dbReference>
<evidence type="ECO:0000256" key="2">
    <source>
        <dbReference type="SAM" id="SignalP"/>
    </source>
</evidence>
<keyword evidence="2" id="KW-0732">Signal</keyword>
<sequence length="165" mass="17513">MKLSFLFLSSLLYLLLPIRGVAQTGKSASSVLVSRQVTKSQPTTTQTPTATPAATDVKSAEVIKPAEPANLTGTVVDETGKALAGVTVSLVGAPQESSITNSAGGFLLRSLLPSPVLRVSYAGYEQQEVATKGAAPMAIQLNKLPNYERQRKQREKAAEKAYRKP</sequence>
<dbReference type="Gene3D" id="2.60.40.1120">
    <property type="entry name" value="Carboxypeptidase-like, regulatory domain"/>
    <property type="match status" value="1"/>
</dbReference>
<feature type="region of interest" description="Disordered" evidence="1">
    <location>
        <begin position="145"/>
        <end position="165"/>
    </location>
</feature>
<feature type="region of interest" description="Disordered" evidence="1">
    <location>
        <begin position="32"/>
        <end position="57"/>
    </location>
</feature>
<protein>
    <submittedName>
        <fullName evidence="3">Carboxypeptidase regulatory-like domain-containing protein</fullName>
    </submittedName>
</protein>
<accession>A0A7H0GZ80</accession>
<gene>
    <name evidence="3" type="ORF">H9L05_08590</name>
</gene>
<proteinExistence type="predicted"/>
<feature type="signal peptide" evidence="2">
    <location>
        <begin position="1"/>
        <end position="22"/>
    </location>
</feature>
<name>A0A7H0GZ80_9BACT</name>
<evidence type="ECO:0000313" key="4">
    <source>
        <dbReference type="Proteomes" id="UP000516093"/>
    </source>
</evidence>
<dbReference type="Pfam" id="PF13620">
    <property type="entry name" value="CarboxypepD_reg"/>
    <property type="match status" value="1"/>
</dbReference>
<feature type="chain" id="PRO_5028969622" evidence="2">
    <location>
        <begin position="23"/>
        <end position="165"/>
    </location>
</feature>
<feature type="compositionally biased region" description="Low complexity" evidence="1">
    <location>
        <begin position="41"/>
        <end position="55"/>
    </location>
</feature>
<reference evidence="3 4" key="1">
    <citation type="submission" date="2020-08" db="EMBL/GenBank/DDBJ databases">
        <title>Genome sequence of Hymenobacter qilianensis JCM 19763T.</title>
        <authorList>
            <person name="Hyun D.-W."/>
            <person name="Bae J.-W."/>
        </authorList>
    </citation>
    <scope>NUCLEOTIDE SEQUENCE [LARGE SCALE GENOMIC DNA]</scope>
    <source>
        <strain evidence="3 4">JCM 19763</strain>
    </source>
</reference>